<accession>A0ABR0EMA4</accession>
<reference evidence="2 3" key="1">
    <citation type="journal article" date="2023" name="G3 (Bethesda)">
        <title>A chromosome-level genome assembly of Zasmidium syzygii isolated from banana leaves.</title>
        <authorList>
            <person name="van Westerhoven A.C."/>
            <person name="Mehrabi R."/>
            <person name="Talebi R."/>
            <person name="Steentjes M.B.F."/>
            <person name="Corcolon B."/>
            <person name="Chong P.A."/>
            <person name="Kema G.H.J."/>
            <person name="Seidl M.F."/>
        </authorList>
    </citation>
    <scope>NUCLEOTIDE SEQUENCE [LARGE SCALE GENOMIC DNA]</scope>
    <source>
        <strain evidence="2 3">P124</strain>
    </source>
</reference>
<gene>
    <name evidence="2" type="ORF">PRZ48_005924</name>
</gene>
<sequence>MKQFSNILGVALAAITIASAGVIKDRAAPDQDLVSSVSSVSTAFTTLSAWPTSTASSIAELSNTNEISSLNNTIANPDLHDREVRSVVFWQAPSDDCHGDGRQTVINGGAKGGPEVTGCFPLDKDSTHYSVDQVIGCKTTMVTGTCGVSINFDTWLPTGICTSFDVKGRTDVRLYYRCDE</sequence>
<keyword evidence="1" id="KW-0732">Signal</keyword>
<protein>
    <submittedName>
        <fullName evidence="2">Uncharacterized protein</fullName>
    </submittedName>
</protein>
<feature type="chain" id="PRO_5047127694" evidence="1">
    <location>
        <begin position="21"/>
        <end position="180"/>
    </location>
</feature>
<proteinExistence type="predicted"/>
<comment type="caution">
    <text evidence="2">The sequence shown here is derived from an EMBL/GenBank/DDBJ whole genome shotgun (WGS) entry which is preliminary data.</text>
</comment>
<organism evidence="2 3">
    <name type="scientific">Zasmidium cellare</name>
    <name type="common">Wine cellar mold</name>
    <name type="synonym">Racodium cellare</name>
    <dbReference type="NCBI Taxonomy" id="395010"/>
    <lineage>
        <taxon>Eukaryota</taxon>
        <taxon>Fungi</taxon>
        <taxon>Dikarya</taxon>
        <taxon>Ascomycota</taxon>
        <taxon>Pezizomycotina</taxon>
        <taxon>Dothideomycetes</taxon>
        <taxon>Dothideomycetidae</taxon>
        <taxon>Mycosphaerellales</taxon>
        <taxon>Mycosphaerellaceae</taxon>
        <taxon>Zasmidium</taxon>
    </lineage>
</organism>
<keyword evidence="3" id="KW-1185">Reference proteome</keyword>
<evidence type="ECO:0000313" key="3">
    <source>
        <dbReference type="Proteomes" id="UP001305779"/>
    </source>
</evidence>
<feature type="signal peptide" evidence="1">
    <location>
        <begin position="1"/>
        <end position="20"/>
    </location>
</feature>
<name>A0ABR0EMA4_ZASCE</name>
<dbReference type="EMBL" id="JAXOVC010000004">
    <property type="protein sequence ID" value="KAK4502499.1"/>
    <property type="molecule type" value="Genomic_DNA"/>
</dbReference>
<dbReference type="Proteomes" id="UP001305779">
    <property type="component" value="Unassembled WGS sequence"/>
</dbReference>
<evidence type="ECO:0000313" key="2">
    <source>
        <dbReference type="EMBL" id="KAK4502499.1"/>
    </source>
</evidence>
<evidence type="ECO:0000256" key="1">
    <source>
        <dbReference type="SAM" id="SignalP"/>
    </source>
</evidence>